<reference evidence="2" key="1">
    <citation type="submission" date="2025-08" db="UniProtKB">
        <authorList>
            <consortium name="RefSeq"/>
        </authorList>
    </citation>
    <scope>IDENTIFICATION</scope>
    <source>
        <strain evidence="2">Ishihara</strain>
        <tissue evidence="2">Whole body</tissue>
    </source>
</reference>
<keyword evidence="1" id="KW-1185">Reference proteome</keyword>
<dbReference type="SMART" id="SM00320">
    <property type="entry name" value="WD40"/>
    <property type="match status" value="2"/>
</dbReference>
<dbReference type="InterPro" id="IPR015943">
    <property type="entry name" value="WD40/YVTN_repeat-like_dom_sf"/>
</dbReference>
<dbReference type="InterPro" id="IPR036322">
    <property type="entry name" value="WD40_repeat_dom_sf"/>
</dbReference>
<proteinExistence type="predicted"/>
<dbReference type="GO" id="GO:0043021">
    <property type="term" value="F:ribonucleoprotein complex binding"/>
    <property type="evidence" value="ECO:0007669"/>
    <property type="project" value="TreeGrafter"/>
</dbReference>
<dbReference type="SUPFAM" id="SSF50978">
    <property type="entry name" value="WD40 repeat-like"/>
    <property type="match status" value="1"/>
</dbReference>
<dbReference type="GO" id="GO:0000463">
    <property type="term" value="P:maturation of LSU-rRNA from tricistronic rRNA transcript (SSU-rRNA, 5.8S rRNA, LSU-rRNA)"/>
    <property type="evidence" value="ECO:0007669"/>
    <property type="project" value="TreeGrafter"/>
</dbReference>
<dbReference type="GO" id="GO:0030687">
    <property type="term" value="C:preribosome, large subunit precursor"/>
    <property type="evidence" value="ECO:0007669"/>
    <property type="project" value="TreeGrafter"/>
</dbReference>
<organism evidence="1 2">
    <name type="scientific">Spodoptera litura</name>
    <name type="common">Asian cotton leafworm</name>
    <dbReference type="NCBI Taxonomy" id="69820"/>
    <lineage>
        <taxon>Eukaryota</taxon>
        <taxon>Metazoa</taxon>
        <taxon>Ecdysozoa</taxon>
        <taxon>Arthropoda</taxon>
        <taxon>Hexapoda</taxon>
        <taxon>Insecta</taxon>
        <taxon>Pterygota</taxon>
        <taxon>Neoptera</taxon>
        <taxon>Endopterygota</taxon>
        <taxon>Lepidoptera</taxon>
        <taxon>Glossata</taxon>
        <taxon>Ditrysia</taxon>
        <taxon>Noctuoidea</taxon>
        <taxon>Noctuidae</taxon>
        <taxon>Amphipyrinae</taxon>
        <taxon>Spodoptera</taxon>
    </lineage>
</organism>
<evidence type="ECO:0000313" key="1">
    <source>
        <dbReference type="Proteomes" id="UP000301870"/>
    </source>
</evidence>
<dbReference type="PANTHER" id="PTHR17605">
    <property type="entry name" value="RIBOSOME BIOGENESIS PROTEIN BOP1 BLOCK OF PROLIFERATION 1 PROTEIN"/>
    <property type="match status" value="1"/>
</dbReference>
<name>A0A9J7EPN1_SPOLT</name>
<evidence type="ECO:0000313" key="2">
    <source>
        <dbReference type="RefSeq" id="XP_022835479.1"/>
    </source>
</evidence>
<dbReference type="OrthoDB" id="5571054at2759"/>
<dbReference type="InterPro" id="IPR001680">
    <property type="entry name" value="WD40_rpt"/>
</dbReference>
<accession>A0A9J7EPN1</accession>
<dbReference type="AlphaFoldDB" id="A0A9J7EPN1"/>
<dbReference type="RefSeq" id="XP_022835479.1">
    <property type="nucleotide sequence ID" value="XM_022979711.1"/>
</dbReference>
<dbReference type="Pfam" id="PF00400">
    <property type="entry name" value="WD40"/>
    <property type="match status" value="2"/>
</dbReference>
<dbReference type="GeneID" id="111362937"/>
<dbReference type="PANTHER" id="PTHR17605:SF0">
    <property type="entry name" value="RIBOSOME BIOGENESIS PROTEIN BOP1"/>
    <property type="match status" value="1"/>
</dbReference>
<gene>
    <name evidence="2" type="primary">LOC111362937</name>
</gene>
<protein>
    <submittedName>
        <fullName evidence="2">Ribosome biogenesis protein BOP1 homolog</fullName>
    </submittedName>
</protein>
<dbReference type="Gene3D" id="2.130.10.10">
    <property type="entry name" value="YVTN repeat-like/Quinoprotein amine dehydrogenase"/>
    <property type="match status" value="1"/>
</dbReference>
<sequence length="121" mass="13372">MAVHPAGDNLLVCSYDRKCIWFDLELSSRPYQTLRLHGGAVRSVSFHRRYPLFASGGDDDNIVVSHGMVYNDLLQNPLLVPLKSLAAGARAADLNVLELRWHPAQPWLAAACADGTLRLYA</sequence>
<dbReference type="GO" id="GO:0070545">
    <property type="term" value="C:PeBoW complex"/>
    <property type="evidence" value="ECO:0007669"/>
    <property type="project" value="TreeGrafter"/>
</dbReference>
<dbReference type="Proteomes" id="UP000301870">
    <property type="component" value="Unplaced"/>
</dbReference>
<dbReference type="KEGG" id="sliu:111362937"/>
<dbReference type="InterPro" id="IPR028598">
    <property type="entry name" value="BOP1/Erb1"/>
</dbReference>